<evidence type="ECO:0000313" key="2">
    <source>
        <dbReference type="Proteomes" id="UP001597525"/>
    </source>
</evidence>
<gene>
    <name evidence="1" type="ORF">ACFS7Y_17770</name>
</gene>
<dbReference type="RefSeq" id="WP_320186460.1">
    <property type="nucleotide sequence ID" value="NZ_CP138332.1"/>
</dbReference>
<sequence length="167" mass="18746">MIQLLKQSRLAAFGTAVALCFSCNSESMDLAKSLASSYDYHDKEVTLTGEFDSPFFMFRSQNSTTIPMAFAVKSHAFSSEKISVSNVILPMGADKNSVVLEMAPDQKQYALKDFNIYDENGEKYNLDTHPSFKISGKVHYSEMDKPEAERSADNFAYEIKDVHIVKD</sequence>
<keyword evidence="2" id="KW-1185">Reference proteome</keyword>
<name>A0ABW6BIC4_9SPHI</name>
<reference evidence="2" key="1">
    <citation type="journal article" date="2019" name="Int. J. Syst. Evol. Microbiol.">
        <title>The Global Catalogue of Microorganisms (GCM) 10K type strain sequencing project: providing services to taxonomists for standard genome sequencing and annotation.</title>
        <authorList>
            <consortium name="The Broad Institute Genomics Platform"/>
            <consortium name="The Broad Institute Genome Sequencing Center for Infectious Disease"/>
            <person name="Wu L."/>
            <person name="Ma J."/>
        </authorList>
    </citation>
    <scope>NUCLEOTIDE SEQUENCE [LARGE SCALE GENOMIC DNA]</scope>
    <source>
        <strain evidence="2">KCTC 22814</strain>
    </source>
</reference>
<dbReference type="Proteomes" id="UP001597525">
    <property type="component" value="Unassembled WGS sequence"/>
</dbReference>
<evidence type="ECO:0000313" key="1">
    <source>
        <dbReference type="EMBL" id="MFD2969247.1"/>
    </source>
</evidence>
<proteinExistence type="predicted"/>
<comment type="caution">
    <text evidence="1">The sequence shown here is derived from an EMBL/GenBank/DDBJ whole genome shotgun (WGS) entry which is preliminary data.</text>
</comment>
<dbReference type="EMBL" id="JBHUPB010000012">
    <property type="protein sequence ID" value="MFD2969247.1"/>
    <property type="molecule type" value="Genomic_DNA"/>
</dbReference>
<accession>A0ABW6BIC4</accession>
<evidence type="ECO:0008006" key="3">
    <source>
        <dbReference type="Google" id="ProtNLM"/>
    </source>
</evidence>
<protein>
    <recommendedName>
        <fullName evidence="3">DUF1735 domain-containing protein</fullName>
    </recommendedName>
</protein>
<organism evidence="1 2">
    <name type="scientific">Sphingobacterium bambusae</name>
    <dbReference type="NCBI Taxonomy" id="662858"/>
    <lineage>
        <taxon>Bacteria</taxon>
        <taxon>Pseudomonadati</taxon>
        <taxon>Bacteroidota</taxon>
        <taxon>Sphingobacteriia</taxon>
        <taxon>Sphingobacteriales</taxon>
        <taxon>Sphingobacteriaceae</taxon>
        <taxon>Sphingobacterium</taxon>
    </lineage>
</organism>